<organism evidence="3 4">
    <name type="scientific">Candidatus Scybalomonas excrementavium</name>
    <dbReference type="NCBI Taxonomy" id="2840943"/>
    <lineage>
        <taxon>Bacteria</taxon>
        <taxon>Bacillati</taxon>
        <taxon>Bacillota</taxon>
        <taxon>Clostridia</taxon>
        <taxon>Lachnospirales</taxon>
        <taxon>Lachnospiraceae</taxon>
        <taxon>Lachnospiraceae incertae sedis</taxon>
        <taxon>Candidatus Scybalomonas</taxon>
    </lineage>
</organism>
<feature type="domain" description="XdhC- CoxI" evidence="1">
    <location>
        <begin position="250"/>
        <end position="315"/>
    </location>
</feature>
<sequence length="343" mass="37996">MFFINELINLDRKQKNRVATIIEGEHQGKKAIYVGERLYNSEEDVAVFTSLPREVIASDKPTIAMMNGERVFVESIKSDPHMIICGGGHVSIAVIKMAKMLEFSVTVLEDRPFFAERAKAAGADYVICDQFEKGLETIEGNENTYFVIVTRGHRYDIECLRSILKKNHAYIGMIGSKKRVKSVKDLMISDGFDKNLVDSMYSPIGMKIGAETPAEIAVAIMAEIIQVKNQEKGSSGFTTEIIEYLEKEWKKTKLPLAIVTIISRKGAAPRGIGTKMLVMRTGQMIGTIGGGCAEADIQHQAIQCMEQGISKLVQVDMTGKDAEEDGMVCGGMIEVFIDCFQLF</sequence>
<feature type="domain" description="XdhC Rossmann" evidence="2">
    <location>
        <begin position="82"/>
        <end position="224"/>
    </location>
</feature>
<dbReference type="InterPro" id="IPR036291">
    <property type="entry name" value="NAD(P)-bd_dom_sf"/>
</dbReference>
<dbReference type="EMBL" id="JADIML010000010">
    <property type="protein sequence ID" value="MBO8462345.1"/>
    <property type="molecule type" value="Genomic_DNA"/>
</dbReference>
<evidence type="ECO:0000259" key="1">
    <source>
        <dbReference type="Pfam" id="PF02625"/>
    </source>
</evidence>
<dbReference type="Gene3D" id="3.40.50.720">
    <property type="entry name" value="NAD(P)-binding Rossmann-like Domain"/>
    <property type="match status" value="1"/>
</dbReference>
<reference evidence="3" key="2">
    <citation type="journal article" date="2021" name="PeerJ">
        <title>Extensive microbial diversity within the chicken gut microbiome revealed by metagenomics and culture.</title>
        <authorList>
            <person name="Gilroy R."/>
            <person name="Ravi A."/>
            <person name="Getino M."/>
            <person name="Pursley I."/>
            <person name="Horton D.L."/>
            <person name="Alikhan N.F."/>
            <person name="Baker D."/>
            <person name="Gharbi K."/>
            <person name="Hall N."/>
            <person name="Watson M."/>
            <person name="Adriaenssens E.M."/>
            <person name="Foster-Nyarko E."/>
            <person name="Jarju S."/>
            <person name="Secka A."/>
            <person name="Antonio M."/>
            <person name="Oren A."/>
            <person name="Chaudhuri R.R."/>
            <person name="La Ragione R."/>
            <person name="Hildebrand F."/>
            <person name="Pallen M.J."/>
        </authorList>
    </citation>
    <scope>NUCLEOTIDE SEQUENCE</scope>
    <source>
        <strain evidence="3">E3-2379</strain>
    </source>
</reference>
<dbReference type="InterPro" id="IPR003777">
    <property type="entry name" value="XdhC_CoxI"/>
</dbReference>
<dbReference type="Proteomes" id="UP000823618">
    <property type="component" value="Unassembled WGS sequence"/>
</dbReference>
<dbReference type="InterPro" id="IPR052698">
    <property type="entry name" value="MoCofactor_Util/Proc"/>
</dbReference>
<accession>A0A9D9HYF2</accession>
<evidence type="ECO:0000313" key="4">
    <source>
        <dbReference type="Proteomes" id="UP000823618"/>
    </source>
</evidence>
<dbReference type="PANTHER" id="PTHR30388">
    <property type="entry name" value="ALDEHYDE OXIDOREDUCTASE MOLYBDENUM COFACTOR ASSEMBLY PROTEIN"/>
    <property type="match status" value="1"/>
</dbReference>
<proteinExistence type="predicted"/>
<dbReference type="AlphaFoldDB" id="A0A9D9HYF2"/>
<gene>
    <name evidence="3" type="ORF">IAC13_00260</name>
</gene>
<name>A0A9D9HYF2_9FIRM</name>
<dbReference type="Pfam" id="PF13478">
    <property type="entry name" value="XdhC_C"/>
    <property type="match status" value="1"/>
</dbReference>
<dbReference type="Pfam" id="PF02625">
    <property type="entry name" value="XdhC_CoxI"/>
    <property type="match status" value="1"/>
</dbReference>
<dbReference type="PANTHER" id="PTHR30388:SF6">
    <property type="entry name" value="XANTHINE DEHYDROGENASE SUBUNIT A-RELATED"/>
    <property type="match status" value="1"/>
</dbReference>
<protein>
    <submittedName>
        <fullName evidence="3">XdhC family protein</fullName>
    </submittedName>
</protein>
<comment type="caution">
    <text evidence="3">The sequence shown here is derived from an EMBL/GenBank/DDBJ whole genome shotgun (WGS) entry which is preliminary data.</text>
</comment>
<evidence type="ECO:0000313" key="3">
    <source>
        <dbReference type="EMBL" id="MBO8462345.1"/>
    </source>
</evidence>
<dbReference type="InterPro" id="IPR027051">
    <property type="entry name" value="XdhC_Rossmann_dom"/>
</dbReference>
<evidence type="ECO:0000259" key="2">
    <source>
        <dbReference type="Pfam" id="PF13478"/>
    </source>
</evidence>
<reference evidence="3" key="1">
    <citation type="submission" date="2020-10" db="EMBL/GenBank/DDBJ databases">
        <authorList>
            <person name="Gilroy R."/>
        </authorList>
    </citation>
    <scope>NUCLEOTIDE SEQUENCE</scope>
    <source>
        <strain evidence="3">E3-2379</strain>
    </source>
</reference>
<dbReference type="SUPFAM" id="SSF51735">
    <property type="entry name" value="NAD(P)-binding Rossmann-fold domains"/>
    <property type="match status" value="1"/>
</dbReference>